<evidence type="ECO:0000256" key="8">
    <source>
        <dbReference type="PIRSR" id="PIRSR005586-1"/>
    </source>
</evidence>
<dbReference type="InParanoid" id="A0A0C3HWF7"/>
<evidence type="ECO:0000259" key="10">
    <source>
        <dbReference type="PROSITE" id="PS51133"/>
    </source>
</evidence>
<accession>A0A0C3HWF7</accession>
<protein>
    <recommendedName>
        <fullName evidence="7">DNA-directed RNA polymerase subunit</fullName>
    </recommendedName>
</protein>
<evidence type="ECO:0000256" key="1">
    <source>
        <dbReference type="ARBA" id="ARBA00004604"/>
    </source>
</evidence>
<organism evidence="11 12">
    <name type="scientific">Oidiodendron maius (strain Zn)</name>
    <dbReference type="NCBI Taxonomy" id="913774"/>
    <lineage>
        <taxon>Eukaryota</taxon>
        <taxon>Fungi</taxon>
        <taxon>Dikarya</taxon>
        <taxon>Ascomycota</taxon>
        <taxon>Pezizomycotina</taxon>
        <taxon>Leotiomycetes</taxon>
        <taxon>Leotiomycetes incertae sedis</taxon>
        <taxon>Myxotrichaceae</taxon>
        <taxon>Oidiodendron</taxon>
    </lineage>
</organism>
<dbReference type="Pfam" id="PF01096">
    <property type="entry name" value="Zn_ribbon_TFIIS"/>
    <property type="match status" value="1"/>
</dbReference>
<dbReference type="Gene3D" id="2.20.25.10">
    <property type="match status" value="1"/>
</dbReference>
<feature type="binding site" evidence="8">
    <location>
        <position position="9"/>
    </location>
    <ligand>
        <name>Zn(2+)</name>
        <dbReference type="ChEBI" id="CHEBI:29105"/>
        <label>1</label>
    </ligand>
</feature>
<feature type="binding site" evidence="8">
    <location>
        <position position="108"/>
    </location>
    <ligand>
        <name>Zn(2+)</name>
        <dbReference type="ChEBI" id="CHEBI:29105"/>
        <label>2</label>
    </ligand>
</feature>
<dbReference type="FunCoup" id="A0A0C3HWF7">
    <property type="interactions" value="710"/>
</dbReference>
<keyword evidence="3 8" id="KW-0479">Metal-binding</keyword>
<dbReference type="GO" id="GO:0006363">
    <property type="term" value="P:termination of RNA polymerase I transcription"/>
    <property type="evidence" value="ECO:0007669"/>
    <property type="project" value="TreeGrafter"/>
</dbReference>
<feature type="zinc finger region" description="C4-type" evidence="9">
    <location>
        <begin position="6"/>
        <end position="26"/>
    </location>
</feature>
<evidence type="ECO:0000256" key="2">
    <source>
        <dbReference type="ARBA" id="ARBA00022478"/>
    </source>
</evidence>
<dbReference type="Proteomes" id="UP000054321">
    <property type="component" value="Unassembled WGS sequence"/>
</dbReference>
<dbReference type="GO" id="GO:0003899">
    <property type="term" value="F:DNA-directed RNA polymerase activity"/>
    <property type="evidence" value="ECO:0007669"/>
    <property type="project" value="InterPro"/>
</dbReference>
<dbReference type="GO" id="GO:0003676">
    <property type="term" value="F:nucleic acid binding"/>
    <property type="evidence" value="ECO:0007669"/>
    <property type="project" value="InterPro"/>
</dbReference>
<comment type="function">
    <text evidence="7">DNA-dependent RNA polymerase catalyzes the transcription of DNA into RNA using the four ribonucleoside triphosphates as substrates.</text>
</comment>
<dbReference type="PANTHER" id="PTHR11239:SF14">
    <property type="entry name" value="DNA-DIRECTED RNA POLYMERASE I SUBUNIT RPA12"/>
    <property type="match status" value="1"/>
</dbReference>
<feature type="binding site" evidence="8">
    <location>
        <position position="80"/>
    </location>
    <ligand>
        <name>Zn(2+)</name>
        <dbReference type="ChEBI" id="CHEBI:29105"/>
        <label>2</label>
    </ligand>
</feature>
<evidence type="ECO:0000256" key="9">
    <source>
        <dbReference type="PIRSR" id="PIRSR005586-2"/>
    </source>
</evidence>
<keyword evidence="4 9" id="KW-0863">Zinc-finger</keyword>
<dbReference type="EMBL" id="KN832871">
    <property type="protein sequence ID" value="KIN06567.1"/>
    <property type="molecule type" value="Genomic_DNA"/>
</dbReference>
<dbReference type="PANTHER" id="PTHR11239">
    <property type="entry name" value="DNA-DIRECTED RNA POLYMERASE"/>
    <property type="match status" value="1"/>
</dbReference>
<feature type="binding site" evidence="8">
    <location>
        <position position="23"/>
    </location>
    <ligand>
        <name>Zn(2+)</name>
        <dbReference type="ChEBI" id="CHEBI:29105"/>
        <label>1</label>
    </ligand>
</feature>
<sequence length="116" mass="12822">MAIQFCDDCGDTLPVSVESSVKCDCCGSVNQNVLLSQVQVSTTTKARSKLRDKLNSNVQVVTAEDAKGSQQRTDKNCPKCDKQDLIFTQAQLRSADEGTTLFYYCLSCSHRFVENN</sequence>
<keyword evidence="2 7" id="KW-0240">DNA-directed RNA polymerase</keyword>
<keyword evidence="5 8" id="KW-0862">Zinc</keyword>
<dbReference type="AlphaFoldDB" id="A0A0C3HWF7"/>
<proteinExistence type="inferred from homology"/>
<dbReference type="InterPro" id="IPR001222">
    <property type="entry name" value="Znf_TFIIS"/>
</dbReference>
<dbReference type="SMART" id="SM00440">
    <property type="entry name" value="ZnF_C2C2"/>
    <property type="match status" value="1"/>
</dbReference>
<dbReference type="STRING" id="913774.A0A0C3HWF7"/>
<dbReference type="InterPro" id="IPR012164">
    <property type="entry name" value="Rpa12/Rpb9/Rpc10/TFS"/>
</dbReference>
<feature type="binding site" evidence="8">
    <location>
        <position position="105"/>
    </location>
    <ligand>
        <name>Zn(2+)</name>
        <dbReference type="ChEBI" id="CHEBI:29105"/>
        <label>2</label>
    </ligand>
</feature>
<dbReference type="InterPro" id="IPR034004">
    <property type="entry name" value="Zn_ribbon_RPA12_C"/>
</dbReference>
<dbReference type="PROSITE" id="PS51133">
    <property type="entry name" value="ZF_TFIIS_2"/>
    <property type="match status" value="1"/>
</dbReference>
<dbReference type="PIRSF" id="PIRSF005586">
    <property type="entry name" value="RNApol_RpoM"/>
    <property type="match status" value="1"/>
</dbReference>
<evidence type="ECO:0000256" key="3">
    <source>
        <dbReference type="ARBA" id="ARBA00022723"/>
    </source>
</evidence>
<feature type="binding site" evidence="8">
    <location>
        <position position="6"/>
    </location>
    <ligand>
        <name>Zn(2+)</name>
        <dbReference type="ChEBI" id="CHEBI:29105"/>
        <label>1</label>
    </ligand>
</feature>
<evidence type="ECO:0000256" key="5">
    <source>
        <dbReference type="ARBA" id="ARBA00022833"/>
    </source>
</evidence>
<feature type="binding site" evidence="8">
    <location>
        <position position="26"/>
    </location>
    <ligand>
        <name>Zn(2+)</name>
        <dbReference type="ChEBI" id="CHEBI:29105"/>
        <label>1</label>
    </ligand>
</feature>
<evidence type="ECO:0000313" key="12">
    <source>
        <dbReference type="Proteomes" id="UP000054321"/>
    </source>
</evidence>
<dbReference type="OrthoDB" id="10056816at2759"/>
<feature type="binding site" evidence="8">
    <location>
        <position position="77"/>
    </location>
    <ligand>
        <name>Zn(2+)</name>
        <dbReference type="ChEBI" id="CHEBI:29105"/>
        <label>2</label>
    </ligand>
</feature>
<evidence type="ECO:0000256" key="4">
    <source>
        <dbReference type="ARBA" id="ARBA00022771"/>
    </source>
</evidence>
<dbReference type="GO" id="GO:0008270">
    <property type="term" value="F:zinc ion binding"/>
    <property type="evidence" value="ECO:0007669"/>
    <property type="project" value="UniProtKB-KW"/>
</dbReference>
<comment type="similarity">
    <text evidence="7">Belongs to the archaeal rpoM/eukaryotic RPA12/RPB9/RPC11 RNA polymerase family.</text>
</comment>
<dbReference type="HOGENOM" id="CLU_093932_1_1_1"/>
<dbReference type="SUPFAM" id="SSF57783">
    <property type="entry name" value="Zinc beta-ribbon"/>
    <property type="match status" value="1"/>
</dbReference>
<keyword evidence="12" id="KW-1185">Reference proteome</keyword>
<comment type="subcellular location">
    <subcellularLocation>
        <location evidence="1">Nucleus</location>
        <location evidence="1">Nucleolus</location>
    </subcellularLocation>
</comment>
<name>A0A0C3HWF7_OIDMZ</name>
<dbReference type="GO" id="GO:0005736">
    <property type="term" value="C:RNA polymerase I complex"/>
    <property type="evidence" value="ECO:0007669"/>
    <property type="project" value="TreeGrafter"/>
</dbReference>
<reference evidence="11 12" key="1">
    <citation type="submission" date="2014-04" db="EMBL/GenBank/DDBJ databases">
        <authorList>
            <consortium name="DOE Joint Genome Institute"/>
            <person name="Kuo A."/>
            <person name="Martino E."/>
            <person name="Perotto S."/>
            <person name="Kohler A."/>
            <person name="Nagy L.G."/>
            <person name="Floudas D."/>
            <person name="Copeland A."/>
            <person name="Barry K.W."/>
            <person name="Cichocki N."/>
            <person name="Veneault-Fourrey C."/>
            <person name="LaButti K."/>
            <person name="Lindquist E.A."/>
            <person name="Lipzen A."/>
            <person name="Lundell T."/>
            <person name="Morin E."/>
            <person name="Murat C."/>
            <person name="Sun H."/>
            <person name="Tunlid A."/>
            <person name="Henrissat B."/>
            <person name="Grigoriev I.V."/>
            <person name="Hibbett D.S."/>
            <person name="Martin F."/>
            <person name="Nordberg H.P."/>
            <person name="Cantor M.N."/>
            <person name="Hua S.X."/>
        </authorList>
    </citation>
    <scope>NUCLEOTIDE SEQUENCE [LARGE SCALE GENOMIC DNA]</scope>
    <source>
        <strain evidence="11 12">Zn</strain>
    </source>
</reference>
<dbReference type="PROSITE" id="PS00466">
    <property type="entry name" value="ZF_TFIIS_1"/>
    <property type="match status" value="1"/>
</dbReference>
<evidence type="ECO:0000313" key="11">
    <source>
        <dbReference type="EMBL" id="KIN06567.1"/>
    </source>
</evidence>
<dbReference type="CDD" id="cd10507">
    <property type="entry name" value="Zn-ribbon_RPA12"/>
    <property type="match status" value="1"/>
</dbReference>
<evidence type="ECO:0000256" key="7">
    <source>
        <dbReference type="PIRNR" id="PIRNR005586"/>
    </source>
</evidence>
<feature type="domain" description="TFIIS-type" evidence="10">
    <location>
        <begin position="73"/>
        <end position="113"/>
    </location>
</feature>
<keyword evidence="7" id="KW-0804">Transcription</keyword>
<gene>
    <name evidence="11" type="ORF">OIDMADRAFT_17376</name>
</gene>
<evidence type="ECO:0000256" key="6">
    <source>
        <dbReference type="ARBA" id="ARBA00023242"/>
    </source>
</evidence>
<reference evidence="12" key="2">
    <citation type="submission" date="2015-01" db="EMBL/GenBank/DDBJ databases">
        <title>Evolutionary Origins and Diversification of the Mycorrhizal Mutualists.</title>
        <authorList>
            <consortium name="DOE Joint Genome Institute"/>
            <consortium name="Mycorrhizal Genomics Consortium"/>
            <person name="Kohler A."/>
            <person name="Kuo A."/>
            <person name="Nagy L.G."/>
            <person name="Floudas D."/>
            <person name="Copeland A."/>
            <person name="Barry K.W."/>
            <person name="Cichocki N."/>
            <person name="Veneault-Fourrey C."/>
            <person name="LaButti K."/>
            <person name="Lindquist E.A."/>
            <person name="Lipzen A."/>
            <person name="Lundell T."/>
            <person name="Morin E."/>
            <person name="Murat C."/>
            <person name="Riley R."/>
            <person name="Ohm R."/>
            <person name="Sun H."/>
            <person name="Tunlid A."/>
            <person name="Henrissat B."/>
            <person name="Grigoriev I.V."/>
            <person name="Hibbett D.S."/>
            <person name="Martin F."/>
        </authorList>
    </citation>
    <scope>NUCLEOTIDE SEQUENCE [LARGE SCALE GENOMIC DNA]</scope>
    <source>
        <strain evidence="12">Zn</strain>
    </source>
</reference>
<keyword evidence="6 7" id="KW-0539">Nucleus</keyword>